<organism evidence="2 3">
    <name type="scientific">Ephemerocybe angulata</name>
    <dbReference type="NCBI Taxonomy" id="980116"/>
    <lineage>
        <taxon>Eukaryota</taxon>
        <taxon>Fungi</taxon>
        <taxon>Dikarya</taxon>
        <taxon>Basidiomycota</taxon>
        <taxon>Agaricomycotina</taxon>
        <taxon>Agaricomycetes</taxon>
        <taxon>Agaricomycetidae</taxon>
        <taxon>Agaricales</taxon>
        <taxon>Agaricineae</taxon>
        <taxon>Psathyrellaceae</taxon>
        <taxon>Ephemerocybe</taxon>
    </lineage>
</organism>
<proteinExistence type="predicted"/>
<evidence type="ECO:0000313" key="2">
    <source>
        <dbReference type="EMBL" id="KAF5333895.1"/>
    </source>
</evidence>
<dbReference type="AlphaFoldDB" id="A0A8H5FE93"/>
<evidence type="ECO:0000313" key="3">
    <source>
        <dbReference type="Proteomes" id="UP000541558"/>
    </source>
</evidence>
<gene>
    <name evidence="2" type="ORF">D9611_015073</name>
</gene>
<comment type="caution">
    <text evidence="2">The sequence shown here is derived from an EMBL/GenBank/DDBJ whole genome shotgun (WGS) entry which is preliminary data.</text>
</comment>
<feature type="region of interest" description="Disordered" evidence="1">
    <location>
        <begin position="1"/>
        <end position="56"/>
    </location>
</feature>
<keyword evidence="3" id="KW-1185">Reference proteome</keyword>
<reference evidence="2 3" key="1">
    <citation type="journal article" date="2020" name="ISME J.">
        <title>Uncovering the hidden diversity of litter-decomposition mechanisms in mushroom-forming fungi.</title>
        <authorList>
            <person name="Floudas D."/>
            <person name="Bentzer J."/>
            <person name="Ahren D."/>
            <person name="Johansson T."/>
            <person name="Persson P."/>
            <person name="Tunlid A."/>
        </authorList>
    </citation>
    <scope>NUCLEOTIDE SEQUENCE [LARGE SCALE GENOMIC DNA]</scope>
    <source>
        <strain evidence="2 3">CBS 175.51</strain>
    </source>
</reference>
<accession>A0A8H5FE93</accession>
<evidence type="ECO:0000256" key="1">
    <source>
        <dbReference type="SAM" id="MobiDB-lite"/>
    </source>
</evidence>
<name>A0A8H5FE93_9AGAR</name>
<dbReference type="Proteomes" id="UP000541558">
    <property type="component" value="Unassembled WGS sequence"/>
</dbReference>
<protein>
    <submittedName>
        <fullName evidence="2">Uncharacterized protein</fullName>
    </submittedName>
</protein>
<sequence length="56" mass="6459">MPVVIDTPLPQQENHPITFADMGTKPTKTKRHMKDQPFISPQFQRHPRPLQDLPTA</sequence>
<dbReference type="EMBL" id="JAACJK010000096">
    <property type="protein sequence ID" value="KAF5333895.1"/>
    <property type="molecule type" value="Genomic_DNA"/>
</dbReference>